<feature type="binding site" evidence="2">
    <location>
        <position position="250"/>
    </location>
    <ligand>
        <name>Zn(2+)</name>
        <dbReference type="ChEBI" id="CHEBI:29105"/>
        <note>catalytic</note>
    </ligand>
</feature>
<protein>
    <submittedName>
        <fullName evidence="5">Venom metalloproteinase 3</fullName>
    </submittedName>
</protein>
<evidence type="ECO:0000256" key="3">
    <source>
        <dbReference type="SAM" id="SignalP"/>
    </source>
</evidence>
<dbReference type="Gene3D" id="2.80.10.50">
    <property type="match status" value="1"/>
</dbReference>
<accession>A0A226DTJ7</accession>
<keyword evidence="6" id="KW-1185">Reference proteome</keyword>
<organism evidence="5 6">
    <name type="scientific">Folsomia candida</name>
    <name type="common">Springtail</name>
    <dbReference type="NCBI Taxonomy" id="158441"/>
    <lineage>
        <taxon>Eukaryota</taxon>
        <taxon>Metazoa</taxon>
        <taxon>Ecdysozoa</taxon>
        <taxon>Arthropoda</taxon>
        <taxon>Hexapoda</taxon>
        <taxon>Collembola</taxon>
        <taxon>Entomobryomorpha</taxon>
        <taxon>Isotomoidea</taxon>
        <taxon>Isotomidae</taxon>
        <taxon>Proisotominae</taxon>
        <taxon>Folsomia</taxon>
    </lineage>
</organism>
<feature type="active site" evidence="2">
    <location>
        <position position="251"/>
    </location>
</feature>
<dbReference type="GO" id="GO:0046872">
    <property type="term" value="F:metal ion binding"/>
    <property type="evidence" value="ECO:0007669"/>
    <property type="project" value="UniProtKB-KW"/>
</dbReference>
<dbReference type="PANTHER" id="PTHR11905:SF159">
    <property type="entry name" value="ADAM METALLOPROTEASE"/>
    <property type="match status" value="1"/>
</dbReference>
<dbReference type="EMBL" id="LNIX01000012">
    <property type="protein sequence ID" value="OXA48390.1"/>
    <property type="molecule type" value="Genomic_DNA"/>
</dbReference>
<name>A0A226DTJ7_FOLCA</name>
<dbReference type="InterPro" id="IPR001590">
    <property type="entry name" value="Peptidase_M12B"/>
</dbReference>
<dbReference type="PANTHER" id="PTHR11905">
    <property type="entry name" value="ADAM A DISINTEGRIN AND METALLOPROTEASE DOMAIN"/>
    <property type="match status" value="1"/>
</dbReference>
<dbReference type="SUPFAM" id="SSF55486">
    <property type="entry name" value="Metalloproteases ('zincins'), catalytic domain"/>
    <property type="match status" value="1"/>
</dbReference>
<dbReference type="InterPro" id="IPR024079">
    <property type="entry name" value="MetalloPept_cat_dom_sf"/>
</dbReference>
<proteinExistence type="predicted"/>
<dbReference type="PROSITE" id="PS50231">
    <property type="entry name" value="RICIN_B_LECTIN"/>
    <property type="match status" value="1"/>
</dbReference>
<feature type="signal peptide" evidence="3">
    <location>
        <begin position="1"/>
        <end position="19"/>
    </location>
</feature>
<gene>
    <name evidence="5" type="ORF">Fcan01_17383</name>
</gene>
<dbReference type="AlphaFoldDB" id="A0A226DTJ7"/>
<keyword evidence="1" id="KW-0482">Metalloprotease</keyword>
<evidence type="ECO:0000256" key="1">
    <source>
        <dbReference type="ARBA" id="ARBA00023049"/>
    </source>
</evidence>
<dbReference type="SUPFAM" id="SSF50370">
    <property type="entry name" value="Ricin B-like lectins"/>
    <property type="match status" value="1"/>
</dbReference>
<keyword evidence="2" id="KW-0862">Zinc</keyword>
<comment type="caution">
    <text evidence="2">Lacks conserved residue(s) required for the propagation of feature annotation.</text>
</comment>
<keyword evidence="2" id="KW-0479">Metal-binding</keyword>
<feature type="binding site" evidence="2">
    <location>
        <position position="260"/>
    </location>
    <ligand>
        <name>Zn(2+)</name>
        <dbReference type="ChEBI" id="CHEBI:29105"/>
        <note>catalytic</note>
    </ligand>
</feature>
<evidence type="ECO:0000313" key="6">
    <source>
        <dbReference type="Proteomes" id="UP000198287"/>
    </source>
</evidence>
<comment type="caution">
    <text evidence="5">The sequence shown here is derived from an EMBL/GenBank/DDBJ whole genome shotgun (WGS) entry which is preliminary data.</text>
</comment>
<reference evidence="5 6" key="1">
    <citation type="submission" date="2015-12" db="EMBL/GenBank/DDBJ databases">
        <title>The genome of Folsomia candida.</title>
        <authorList>
            <person name="Faddeeva A."/>
            <person name="Derks M.F."/>
            <person name="Anvar Y."/>
            <person name="Smit S."/>
            <person name="Van Straalen N."/>
            <person name="Roelofs D."/>
        </authorList>
    </citation>
    <scope>NUCLEOTIDE SEQUENCE [LARGE SCALE GENOMIC DNA]</scope>
    <source>
        <strain evidence="5 6">VU population</strain>
        <tissue evidence="5">Whole body</tissue>
    </source>
</reference>
<dbReference type="GO" id="GO:0004222">
    <property type="term" value="F:metalloendopeptidase activity"/>
    <property type="evidence" value="ECO:0007669"/>
    <property type="project" value="InterPro"/>
</dbReference>
<keyword evidence="1" id="KW-0378">Hydrolase</keyword>
<keyword evidence="3" id="KW-0732">Signal</keyword>
<dbReference type="OrthoDB" id="7771573at2759"/>
<dbReference type="OMA" id="GTHEIAH"/>
<dbReference type="Pfam" id="PF13688">
    <property type="entry name" value="Reprolysin_5"/>
    <property type="match status" value="1"/>
</dbReference>
<dbReference type="Gene3D" id="3.40.390.10">
    <property type="entry name" value="Collagenase (Catalytic Domain)"/>
    <property type="match status" value="1"/>
</dbReference>
<dbReference type="PROSITE" id="PS50215">
    <property type="entry name" value="ADAM_MEPRO"/>
    <property type="match status" value="1"/>
</dbReference>
<evidence type="ECO:0000313" key="5">
    <source>
        <dbReference type="EMBL" id="OXA48390.1"/>
    </source>
</evidence>
<keyword evidence="1" id="KW-0645">Protease</keyword>
<evidence type="ECO:0000259" key="4">
    <source>
        <dbReference type="PROSITE" id="PS50215"/>
    </source>
</evidence>
<feature type="domain" description="Peptidase M12B" evidence="4">
    <location>
        <begin position="99"/>
        <end position="300"/>
    </location>
</feature>
<dbReference type="InterPro" id="IPR035992">
    <property type="entry name" value="Ricin_B-like_lectins"/>
</dbReference>
<feature type="chain" id="PRO_5012104209" evidence="3">
    <location>
        <begin position="20"/>
        <end position="578"/>
    </location>
</feature>
<sequence>MSFLTLSITAMLFYQSVAGSPETVLSSDFQVHIVGADENGNPVVRRWVSEGADPERNLTDSMVYNGPKLDYSNHKMDYVLVDRNFSSSKASTRQASGPAIIEAVIVVDKDFGDLFSHNYQRIVDYLTVYFWDVNMRFKTLPSADISIRVNGLLIMESPQAQPFIENARASDGRTELGRILTLYKSWVYEQRGWLVKHDVAPLMTASRAEWFGGLAHAGGTCWVDDRLRMDYGTCVWNDVGDWGSIKTGTHELAHTIGAPHDDDQGASCGDVPWGFIMDTRLGGNRYFFSECSDRWMSKFVKYVANIDVRMQCVRRKVSTRLAVTVSTRLSVTCCRPHSDSGACLKRIDGYSTTPMDPNFSSPKAPTMDDLCKKLLSSDSWIADEDIFECKELRCKRRDASNTVSTHYYLNSLVENAVCGRGTGRCFRGRCRPEGKLIRNQGDGTCIGTPDRFGHMIPAKMIRCPSSRDRTPLNSIEIRDGPGDKRLATPFTEAGNTESGDRCLYTGYRDGDAIWTDRCSDNTWQGWEFRSVGGANFLLVHKVTGRCAMPHNAGEGSWIQTFACDSGNTRMLWSLMDGY</sequence>
<dbReference type="Proteomes" id="UP000198287">
    <property type="component" value="Unassembled WGS sequence"/>
</dbReference>
<feature type="binding site" evidence="2">
    <location>
        <position position="254"/>
    </location>
    <ligand>
        <name>Zn(2+)</name>
        <dbReference type="ChEBI" id="CHEBI:29105"/>
        <note>catalytic</note>
    </ligand>
</feature>
<dbReference type="GO" id="GO:0006509">
    <property type="term" value="P:membrane protein ectodomain proteolysis"/>
    <property type="evidence" value="ECO:0007669"/>
    <property type="project" value="TreeGrafter"/>
</dbReference>
<evidence type="ECO:0000256" key="2">
    <source>
        <dbReference type="PROSITE-ProRule" id="PRU00276"/>
    </source>
</evidence>